<keyword evidence="1" id="KW-0472">Membrane</keyword>
<feature type="transmembrane region" description="Helical" evidence="1">
    <location>
        <begin position="150"/>
        <end position="169"/>
    </location>
</feature>
<evidence type="ECO:0008006" key="4">
    <source>
        <dbReference type="Google" id="ProtNLM"/>
    </source>
</evidence>
<feature type="transmembrane region" description="Helical" evidence="1">
    <location>
        <begin position="181"/>
        <end position="203"/>
    </location>
</feature>
<comment type="caution">
    <text evidence="2">The sequence shown here is derived from an EMBL/GenBank/DDBJ whole genome shotgun (WGS) entry which is preliminary data.</text>
</comment>
<feature type="transmembrane region" description="Helical" evidence="1">
    <location>
        <begin position="70"/>
        <end position="94"/>
    </location>
</feature>
<keyword evidence="3" id="KW-1185">Reference proteome</keyword>
<dbReference type="EMBL" id="SGPJ01000355">
    <property type="protein sequence ID" value="THG95124.1"/>
    <property type="molecule type" value="Genomic_DNA"/>
</dbReference>
<keyword evidence="1" id="KW-0812">Transmembrane</keyword>
<gene>
    <name evidence="2" type="ORF">EW026_g6470</name>
</gene>
<keyword evidence="1" id="KW-1133">Transmembrane helix</keyword>
<evidence type="ECO:0000256" key="1">
    <source>
        <dbReference type="SAM" id="Phobius"/>
    </source>
</evidence>
<organism evidence="2 3">
    <name type="scientific">Hermanssonia centrifuga</name>
    <dbReference type="NCBI Taxonomy" id="98765"/>
    <lineage>
        <taxon>Eukaryota</taxon>
        <taxon>Fungi</taxon>
        <taxon>Dikarya</taxon>
        <taxon>Basidiomycota</taxon>
        <taxon>Agaricomycotina</taxon>
        <taxon>Agaricomycetes</taxon>
        <taxon>Polyporales</taxon>
        <taxon>Meruliaceae</taxon>
        <taxon>Hermanssonia</taxon>
    </lineage>
</organism>
<feature type="transmembrane region" description="Helical" evidence="1">
    <location>
        <begin position="119"/>
        <end position="138"/>
    </location>
</feature>
<sequence length="245" mass="27571">MVDWKSPEVQGFCAFLFSQMTVFTLGAYLWYFLLTWREVELKLVARRVKFKYAQAEELPTSLMIWKDNKYVTAALVFFSSAQLIFAVVLGAAGVKTQWDAHYNVCIIVSQNPQKGLFSFYMYTILWDTCILIYTVIGLRQKGVGGRSPLWTILFSQGVAYVIVTCFTTVTDYVIPSDTMNIFFVVPGCTASVMASSAVVISLLNMDSPVNIRSHVSNADSEHVRANTETDDPSKLALTSQIDCRW</sequence>
<evidence type="ECO:0000313" key="2">
    <source>
        <dbReference type="EMBL" id="THG95124.1"/>
    </source>
</evidence>
<evidence type="ECO:0000313" key="3">
    <source>
        <dbReference type="Proteomes" id="UP000309038"/>
    </source>
</evidence>
<protein>
    <recommendedName>
        <fullName evidence="4">Transmembrane protein</fullName>
    </recommendedName>
</protein>
<name>A0A4S4KAX5_9APHY</name>
<feature type="transmembrane region" description="Helical" evidence="1">
    <location>
        <begin position="12"/>
        <end position="33"/>
    </location>
</feature>
<reference evidence="2 3" key="1">
    <citation type="submission" date="2019-02" db="EMBL/GenBank/DDBJ databases">
        <title>Genome sequencing of the rare red list fungi Phlebia centrifuga.</title>
        <authorList>
            <person name="Buettner E."/>
            <person name="Kellner H."/>
        </authorList>
    </citation>
    <scope>NUCLEOTIDE SEQUENCE [LARGE SCALE GENOMIC DNA]</scope>
    <source>
        <strain evidence="2 3">DSM 108282</strain>
    </source>
</reference>
<accession>A0A4S4KAX5</accession>
<proteinExistence type="predicted"/>
<dbReference type="Proteomes" id="UP000309038">
    <property type="component" value="Unassembled WGS sequence"/>
</dbReference>
<dbReference type="AlphaFoldDB" id="A0A4S4KAX5"/>